<name>A0ABX7CZ61_SPHMU</name>
<protein>
    <recommendedName>
        <fullName evidence="3">Siderophore-interacting protein</fullName>
    </recommendedName>
</protein>
<keyword evidence="2" id="KW-1185">Reference proteome</keyword>
<sequence length="58" mass="6628">MEEWISKLLMVVTSDWQEANFVLTGNAKSAQLLRKVIKQKNNGHVFLHGYWLAGKKGL</sequence>
<organism evidence="1 2">
    <name type="scientific">Sphingobacterium multivorum</name>
    <dbReference type="NCBI Taxonomy" id="28454"/>
    <lineage>
        <taxon>Bacteria</taxon>
        <taxon>Pseudomonadati</taxon>
        <taxon>Bacteroidota</taxon>
        <taxon>Sphingobacteriia</taxon>
        <taxon>Sphingobacteriales</taxon>
        <taxon>Sphingobacteriaceae</taxon>
        <taxon>Sphingobacterium</taxon>
    </lineage>
</organism>
<proteinExistence type="predicted"/>
<evidence type="ECO:0000313" key="2">
    <source>
        <dbReference type="Proteomes" id="UP000595498"/>
    </source>
</evidence>
<evidence type="ECO:0008006" key="3">
    <source>
        <dbReference type="Google" id="ProtNLM"/>
    </source>
</evidence>
<reference evidence="1 2" key="1">
    <citation type="submission" date="2021-01" db="EMBL/GenBank/DDBJ databases">
        <title>FDA dAtabase for Regulatory Grade micrObial Sequences (FDA-ARGOS): Supporting development and validation of Infectious Disease Dx tests.</title>
        <authorList>
            <person name="Sproer C."/>
            <person name="Gronow S."/>
            <person name="Severitt S."/>
            <person name="Schroder I."/>
            <person name="Tallon L."/>
            <person name="Sadzewicz L."/>
            <person name="Zhao X."/>
            <person name="Boylan J."/>
            <person name="Ott S."/>
            <person name="Bowen H."/>
            <person name="Vavikolanu K."/>
            <person name="Mehta A."/>
            <person name="Aluvathingal J."/>
            <person name="Nadendla S."/>
            <person name="Lowell S."/>
            <person name="Myers T."/>
            <person name="Yan Y."/>
            <person name="Sichtig H."/>
        </authorList>
    </citation>
    <scope>NUCLEOTIDE SEQUENCE [LARGE SCALE GENOMIC DNA]</scope>
    <source>
        <strain evidence="1 2">FDAARGOS_1141</strain>
    </source>
</reference>
<accession>A0ABX7CZ61</accession>
<gene>
    <name evidence="1" type="ORF">I6I98_13400</name>
</gene>
<dbReference type="EMBL" id="CP068224">
    <property type="protein sequence ID" value="QQT56196.1"/>
    <property type="molecule type" value="Genomic_DNA"/>
</dbReference>
<evidence type="ECO:0000313" key="1">
    <source>
        <dbReference type="EMBL" id="QQT56196.1"/>
    </source>
</evidence>
<dbReference type="Proteomes" id="UP000595498">
    <property type="component" value="Chromosome"/>
</dbReference>